<dbReference type="PANTHER" id="PTHR45651">
    <property type="entry name" value="CYCLIC NUCLEOTIDE-GATED ION CHANNEL 15-RELATED-RELATED"/>
    <property type="match status" value="1"/>
</dbReference>
<feature type="transmembrane region" description="Helical" evidence="2">
    <location>
        <begin position="166"/>
        <end position="183"/>
    </location>
</feature>
<reference evidence="3" key="1">
    <citation type="journal article" date="2019" name="Science">
        <title>Mutation of a bHLH transcription factor allowed almond domestication.</title>
        <authorList>
            <person name="Sanchez-Perez R."/>
            <person name="Pavan S."/>
            <person name="Mazzeo R."/>
            <person name="Moldovan C."/>
            <person name="Aiese Cigliano R."/>
            <person name="Del Cueto J."/>
            <person name="Ricciardi F."/>
            <person name="Lotti C."/>
            <person name="Ricciardi L."/>
            <person name="Dicenta F."/>
            <person name="Lopez-Marques R.L."/>
            <person name="Lindberg Moller B."/>
        </authorList>
    </citation>
    <scope>NUCLEOTIDE SEQUENCE</scope>
</reference>
<protein>
    <submittedName>
        <fullName evidence="3">Disease resistance protein TIR-NBS-LRR class family</fullName>
    </submittedName>
</protein>
<evidence type="ECO:0000256" key="1">
    <source>
        <dbReference type="ARBA" id="ARBA00023303"/>
    </source>
</evidence>
<evidence type="ECO:0000313" key="3">
    <source>
        <dbReference type="EMBL" id="BBH08281.1"/>
    </source>
</evidence>
<proteinExistence type="predicted"/>
<sequence>MLYFEVQSHKNQIPNGGHRASPTWPTLEEILSIHDDEQEQPAIFFLKWDIVFAMSCTFAVFLDPLYRYIPVVIEDWTCFHGEARMLWTFFGLRSAVDLFYAMDIAIFWRRRNYNNAKAFEARIHKLLPYLPRMFVALPLPQVKKGLCAVPTYQLGSSVEDRLRRSTILSALGPLFALMVLFLVTHEQLPGKSPILGLL</sequence>
<keyword evidence="1" id="KW-0813">Transport</keyword>
<dbReference type="GO" id="GO:0016020">
    <property type="term" value="C:membrane"/>
    <property type="evidence" value="ECO:0007669"/>
    <property type="project" value="UniProtKB-SubCell"/>
</dbReference>
<dbReference type="AlphaFoldDB" id="A0A4Y1RV94"/>
<dbReference type="PANTHER" id="PTHR45651:SF68">
    <property type="entry name" value="ION TRANSPORT DOMAIN-CONTAINING PROTEIN"/>
    <property type="match status" value="1"/>
</dbReference>
<keyword evidence="1" id="KW-0406">Ion transport</keyword>
<evidence type="ECO:0000256" key="2">
    <source>
        <dbReference type="SAM" id="Phobius"/>
    </source>
</evidence>
<organism evidence="3">
    <name type="scientific">Prunus dulcis</name>
    <name type="common">Almond</name>
    <name type="synonym">Amygdalus dulcis</name>
    <dbReference type="NCBI Taxonomy" id="3755"/>
    <lineage>
        <taxon>Eukaryota</taxon>
        <taxon>Viridiplantae</taxon>
        <taxon>Streptophyta</taxon>
        <taxon>Embryophyta</taxon>
        <taxon>Tracheophyta</taxon>
        <taxon>Spermatophyta</taxon>
        <taxon>Magnoliopsida</taxon>
        <taxon>eudicotyledons</taxon>
        <taxon>Gunneridae</taxon>
        <taxon>Pentapetalae</taxon>
        <taxon>rosids</taxon>
        <taxon>fabids</taxon>
        <taxon>Rosales</taxon>
        <taxon>Rosaceae</taxon>
        <taxon>Amygdaloideae</taxon>
        <taxon>Amygdaleae</taxon>
        <taxon>Prunus</taxon>
    </lineage>
</organism>
<dbReference type="EMBL" id="AP019303">
    <property type="protein sequence ID" value="BBH08281.1"/>
    <property type="molecule type" value="Genomic_DNA"/>
</dbReference>
<feature type="transmembrane region" description="Helical" evidence="2">
    <location>
        <begin position="86"/>
        <end position="108"/>
    </location>
</feature>
<feature type="transmembrane region" description="Helical" evidence="2">
    <location>
        <begin position="48"/>
        <end position="66"/>
    </location>
</feature>
<keyword evidence="2" id="KW-1133">Transmembrane helix</keyword>
<keyword evidence="1" id="KW-0407">Ion channel</keyword>
<accession>A0A4Y1RV94</accession>
<gene>
    <name evidence="3" type="ORF">Prudu_020422</name>
</gene>
<name>A0A4Y1RV94_PRUDU</name>
<keyword evidence="2" id="KW-0812">Transmembrane</keyword>
<keyword evidence="2" id="KW-0472">Membrane</keyword>
<dbReference type="GO" id="GO:0034220">
    <property type="term" value="P:monoatomic ion transmembrane transport"/>
    <property type="evidence" value="ECO:0007669"/>
    <property type="project" value="UniProtKB-KW"/>
</dbReference>